<reference evidence="1 2" key="1">
    <citation type="submission" date="2015-04" db="EMBL/GenBank/DDBJ databases">
        <authorList>
            <person name="Syromyatnikov M.Y."/>
            <person name="Popov V.N."/>
        </authorList>
    </citation>
    <scope>NUCLEOTIDE SEQUENCE [LARGE SCALE GENOMIC DNA]</scope>
</reference>
<name>A0A1J1J784_9DIPT</name>
<proteinExistence type="predicted"/>
<dbReference type="Proteomes" id="UP000183832">
    <property type="component" value="Unassembled WGS sequence"/>
</dbReference>
<keyword evidence="2" id="KW-1185">Reference proteome</keyword>
<organism evidence="1 2">
    <name type="scientific">Clunio marinus</name>
    <dbReference type="NCBI Taxonomy" id="568069"/>
    <lineage>
        <taxon>Eukaryota</taxon>
        <taxon>Metazoa</taxon>
        <taxon>Ecdysozoa</taxon>
        <taxon>Arthropoda</taxon>
        <taxon>Hexapoda</taxon>
        <taxon>Insecta</taxon>
        <taxon>Pterygota</taxon>
        <taxon>Neoptera</taxon>
        <taxon>Endopterygota</taxon>
        <taxon>Diptera</taxon>
        <taxon>Nematocera</taxon>
        <taxon>Chironomoidea</taxon>
        <taxon>Chironomidae</taxon>
        <taxon>Clunio</taxon>
    </lineage>
</organism>
<accession>A0A1J1J784</accession>
<gene>
    <name evidence="1" type="ORF">CLUMA_CG021121</name>
</gene>
<sequence length="59" mass="7284">MSFLKVLPWRNKQLQKCDWQEIDIMIESPNENFFRNGECFRENKVNILHKETSLMYVEY</sequence>
<evidence type="ECO:0000313" key="1">
    <source>
        <dbReference type="EMBL" id="CRL08259.1"/>
    </source>
</evidence>
<dbReference type="EMBL" id="CVRI01000074">
    <property type="protein sequence ID" value="CRL08259.1"/>
    <property type="molecule type" value="Genomic_DNA"/>
</dbReference>
<evidence type="ECO:0000313" key="2">
    <source>
        <dbReference type="Proteomes" id="UP000183832"/>
    </source>
</evidence>
<protein>
    <submittedName>
        <fullName evidence="1">CLUMA_CG021121, isoform A</fullName>
    </submittedName>
</protein>
<dbReference type="AlphaFoldDB" id="A0A1J1J784"/>